<dbReference type="EMBL" id="JAZHXI010000019">
    <property type="protein sequence ID" value="KAL2061361.1"/>
    <property type="molecule type" value="Genomic_DNA"/>
</dbReference>
<evidence type="ECO:0000256" key="2">
    <source>
        <dbReference type="SAM" id="Phobius"/>
    </source>
</evidence>
<keyword evidence="2" id="KW-0472">Membrane</keyword>
<feature type="region of interest" description="Disordered" evidence="1">
    <location>
        <begin position="1"/>
        <end position="20"/>
    </location>
</feature>
<name>A0ABR4BUS2_9HELO</name>
<feature type="compositionally biased region" description="Polar residues" evidence="1">
    <location>
        <begin position="7"/>
        <end position="16"/>
    </location>
</feature>
<feature type="transmembrane region" description="Helical" evidence="2">
    <location>
        <begin position="97"/>
        <end position="121"/>
    </location>
</feature>
<evidence type="ECO:0000313" key="3">
    <source>
        <dbReference type="EMBL" id="KAL2061361.1"/>
    </source>
</evidence>
<sequence length="141" mass="15962">MTELSRQDINTQQPFHPSNPFADLPNYPPPAYNFHVRDPEAGLPPCFQSQHNYPLNEPITPLKSVATSSTLFKSTSVPRNAAAIRYHNQKKYNRRRMLCFCFATMVIILIPLLVLGTVFQWGRGNQFCVKWSDGTTSGDCS</sequence>
<keyword evidence="2" id="KW-0812">Transmembrane</keyword>
<evidence type="ECO:0000256" key="1">
    <source>
        <dbReference type="SAM" id="MobiDB-lite"/>
    </source>
</evidence>
<proteinExistence type="predicted"/>
<protein>
    <submittedName>
        <fullName evidence="3">Uncharacterized protein</fullName>
    </submittedName>
</protein>
<accession>A0ABR4BUS2</accession>
<organism evidence="3 4">
    <name type="scientific">Oculimacula yallundae</name>
    <dbReference type="NCBI Taxonomy" id="86028"/>
    <lineage>
        <taxon>Eukaryota</taxon>
        <taxon>Fungi</taxon>
        <taxon>Dikarya</taxon>
        <taxon>Ascomycota</taxon>
        <taxon>Pezizomycotina</taxon>
        <taxon>Leotiomycetes</taxon>
        <taxon>Helotiales</taxon>
        <taxon>Ploettnerulaceae</taxon>
        <taxon>Oculimacula</taxon>
    </lineage>
</organism>
<dbReference type="Proteomes" id="UP001595075">
    <property type="component" value="Unassembled WGS sequence"/>
</dbReference>
<reference evidence="3 4" key="1">
    <citation type="journal article" date="2024" name="Commun. Biol.">
        <title>Comparative genomic analysis of thermophilic fungi reveals convergent evolutionary adaptations and gene losses.</title>
        <authorList>
            <person name="Steindorff A.S."/>
            <person name="Aguilar-Pontes M.V."/>
            <person name="Robinson A.J."/>
            <person name="Andreopoulos B."/>
            <person name="LaButti K."/>
            <person name="Kuo A."/>
            <person name="Mondo S."/>
            <person name="Riley R."/>
            <person name="Otillar R."/>
            <person name="Haridas S."/>
            <person name="Lipzen A."/>
            <person name="Grimwood J."/>
            <person name="Schmutz J."/>
            <person name="Clum A."/>
            <person name="Reid I.D."/>
            <person name="Moisan M.C."/>
            <person name="Butler G."/>
            <person name="Nguyen T.T.M."/>
            <person name="Dewar K."/>
            <person name="Conant G."/>
            <person name="Drula E."/>
            <person name="Henrissat B."/>
            <person name="Hansel C."/>
            <person name="Singer S."/>
            <person name="Hutchinson M.I."/>
            <person name="de Vries R.P."/>
            <person name="Natvig D.O."/>
            <person name="Powell A.J."/>
            <person name="Tsang A."/>
            <person name="Grigoriev I.V."/>
        </authorList>
    </citation>
    <scope>NUCLEOTIDE SEQUENCE [LARGE SCALE GENOMIC DNA]</scope>
    <source>
        <strain evidence="3 4">CBS 494.80</strain>
    </source>
</reference>
<gene>
    <name evidence="3" type="ORF">VTL71DRAFT_7634</name>
</gene>
<keyword evidence="2" id="KW-1133">Transmembrane helix</keyword>
<comment type="caution">
    <text evidence="3">The sequence shown here is derived from an EMBL/GenBank/DDBJ whole genome shotgun (WGS) entry which is preliminary data.</text>
</comment>
<evidence type="ECO:0000313" key="4">
    <source>
        <dbReference type="Proteomes" id="UP001595075"/>
    </source>
</evidence>
<keyword evidence="4" id="KW-1185">Reference proteome</keyword>